<keyword evidence="3" id="KW-1185">Reference proteome</keyword>
<evidence type="ECO:0000313" key="3">
    <source>
        <dbReference type="Proteomes" id="UP001151760"/>
    </source>
</evidence>
<proteinExistence type="predicted"/>
<organism evidence="2 3">
    <name type="scientific">Tanacetum coccineum</name>
    <dbReference type="NCBI Taxonomy" id="301880"/>
    <lineage>
        <taxon>Eukaryota</taxon>
        <taxon>Viridiplantae</taxon>
        <taxon>Streptophyta</taxon>
        <taxon>Embryophyta</taxon>
        <taxon>Tracheophyta</taxon>
        <taxon>Spermatophyta</taxon>
        <taxon>Magnoliopsida</taxon>
        <taxon>eudicotyledons</taxon>
        <taxon>Gunneridae</taxon>
        <taxon>Pentapetalae</taxon>
        <taxon>asterids</taxon>
        <taxon>campanulids</taxon>
        <taxon>Asterales</taxon>
        <taxon>Asteraceae</taxon>
        <taxon>Asteroideae</taxon>
        <taxon>Anthemideae</taxon>
        <taxon>Anthemidinae</taxon>
        <taxon>Tanacetum</taxon>
    </lineage>
</organism>
<feature type="region of interest" description="Disordered" evidence="1">
    <location>
        <begin position="184"/>
        <end position="203"/>
    </location>
</feature>
<dbReference type="EMBL" id="BQNB010019647">
    <property type="protein sequence ID" value="GJT87536.1"/>
    <property type="molecule type" value="Genomic_DNA"/>
</dbReference>
<protein>
    <submittedName>
        <fullName evidence="2">Uncharacterized protein</fullName>
    </submittedName>
</protein>
<gene>
    <name evidence="2" type="ORF">Tco_1069253</name>
</gene>
<comment type="caution">
    <text evidence="2">The sequence shown here is derived from an EMBL/GenBank/DDBJ whole genome shotgun (WGS) entry which is preliminary data.</text>
</comment>
<reference evidence="2" key="2">
    <citation type="submission" date="2022-01" db="EMBL/GenBank/DDBJ databases">
        <authorList>
            <person name="Yamashiro T."/>
            <person name="Shiraishi A."/>
            <person name="Satake H."/>
            <person name="Nakayama K."/>
        </authorList>
    </citation>
    <scope>NUCLEOTIDE SEQUENCE</scope>
</reference>
<reference evidence="2" key="1">
    <citation type="journal article" date="2022" name="Int. J. Mol. Sci.">
        <title>Draft Genome of Tanacetum Coccineum: Genomic Comparison of Closely Related Tanacetum-Family Plants.</title>
        <authorList>
            <person name="Yamashiro T."/>
            <person name="Shiraishi A."/>
            <person name="Nakayama K."/>
            <person name="Satake H."/>
        </authorList>
    </citation>
    <scope>NUCLEOTIDE SEQUENCE</scope>
</reference>
<evidence type="ECO:0000256" key="1">
    <source>
        <dbReference type="SAM" id="MobiDB-lite"/>
    </source>
</evidence>
<accession>A0ABQ5HJD9</accession>
<name>A0ABQ5HJD9_9ASTR</name>
<sequence length="261" mass="29373">MVTVPIQQVSSSVPLLITSVIDLSSPKPVSPPFTAPAHISSGPGPQLLTPRTILVPQPPSPTPNVPPTKNDWDSLFCPIFDEYFNPFTKCTSQTTQEEQSHVIPTSVEEDDHGIKVTHMDNDLYEPGFQNEEARRHKDGCPNNGIKFSQARNYAISVHPRSNVRYRLRMKHMAIRYMFPRFRQSEDLPEDNPQPRSGLRTASVAAKPCQGDSLEFYLITGRIRRSAAGQDHVQFTTPCSHFIFLIKDIMIAERPTTQLPQL</sequence>
<dbReference type="Proteomes" id="UP001151760">
    <property type="component" value="Unassembled WGS sequence"/>
</dbReference>
<evidence type="ECO:0000313" key="2">
    <source>
        <dbReference type="EMBL" id="GJT87536.1"/>
    </source>
</evidence>